<dbReference type="Proteomes" id="UP000054226">
    <property type="component" value="Unassembled WGS sequence"/>
</dbReference>
<evidence type="ECO:0000256" key="3">
    <source>
        <dbReference type="SAM" id="Phobius"/>
    </source>
</evidence>
<protein>
    <recommendedName>
        <fullName evidence="4">HAMP domain-containing protein</fullName>
    </recommendedName>
</protein>
<organism evidence="5 6">
    <name type="scientific">Amycolatopsis decaplanina DSM 44594</name>
    <dbReference type="NCBI Taxonomy" id="1284240"/>
    <lineage>
        <taxon>Bacteria</taxon>
        <taxon>Bacillati</taxon>
        <taxon>Actinomycetota</taxon>
        <taxon>Actinomycetes</taxon>
        <taxon>Pseudonocardiales</taxon>
        <taxon>Pseudonocardiaceae</taxon>
        <taxon>Amycolatopsis</taxon>
    </lineage>
</organism>
<evidence type="ECO:0000313" key="6">
    <source>
        <dbReference type="Proteomes" id="UP000054226"/>
    </source>
</evidence>
<gene>
    <name evidence="5" type="ORF">H074_18503</name>
</gene>
<sequence>MVATVPVPAGSEQRVLVAFTDLVNSEIPLDPGLGQSVSVVTDDGRLLDSRGPAPTVDARVSQGLIGKAATESAVGRAGSVNLVVKTGSGPDGVRETALVAAYAPLTVTGLAGAWKLSLVSMAQVPVQGGTQTGRHPATVVTLVVAAFFGFVLVRRTVVGPVHRLRNGALAVASGAGAPTVRGSGVREVRRIAAAFEWFSRPAGARQRPRWWVPSARLVIVVAAATTLAWSCSVLVVAGGSAPTVPELVVRERGMEVSRIADTVRRSLNGAVADLKLLVRSKGREDAASVLPLMERLMARESRYRSIYVVDPAGRIGVRAGRPPLRAEERPPSGEGVRQHNTAGSLPVIFAYAKLPDSGHGIVAELDVEHLSQLLHQRAGRVRIVDPGFRTIADTEGYLAFHALSGESLRRSAGEALAGRSRAEIGRSRGGESVIASAAIGAPGPAAALRWSVVSEQKTTTLGLPENELNRRNLAAGLIGLVIALLNFGWHEFIVVRQLRRTATLAERLASGDLVSGIHPVRQDQIGTITFCLEICRKTASESEHRKELARREN</sequence>
<feature type="transmembrane region" description="Helical" evidence="3">
    <location>
        <begin position="473"/>
        <end position="494"/>
    </location>
</feature>
<dbReference type="InterPro" id="IPR003660">
    <property type="entry name" value="HAMP_dom"/>
</dbReference>
<dbReference type="AlphaFoldDB" id="M2ZCI0"/>
<keyword evidence="2 3" id="KW-1133">Transmembrane helix</keyword>
<feature type="domain" description="HAMP" evidence="4">
    <location>
        <begin position="155"/>
        <end position="207"/>
    </location>
</feature>
<proteinExistence type="predicted"/>
<keyword evidence="1 3" id="KW-0812">Transmembrane</keyword>
<feature type="transmembrane region" description="Helical" evidence="3">
    <location>
        <begin position="136"/>
        <end position="153"/>
    </location>
</feature>
<keyword evidence="6" id="KW-1185">Reference proteome</keyword>
<dbReference type="GO" id="GO:0007165">
    <property type="term" value="P:signal transduction"/>
    <property type="evidence" value="ECO:0007669"/>
    <property type="project" value="InterPro"/>
</dbReference>
<evidence type="ECO:0000256" key="1">
    <source>
        <dbReference type="ARBA" id="ARBA00022692"/>
    </source>
</evidence>
<dbReference type="EMBL" id="AOHO01000055">
    <property type="protein sequence ID" value="EME58598.1"/>
    <property type="molecule type" value="Genomic_DNA"/>
</dbReference>
<comment type="caution">
    <text evidence="5">The sequence shown here is derived from an EMBL/GenBank/DDBJ whole genome shotgun (WGS) entry which is preliminary data.</text>
</comment>
<feature type="transmembrane region" description="Helical" evidence="3">
    <location>
        <begin position="215"/>
        <end position="237"/>
    </location>
</feature>
<dbReference type="SMART" id="SM00304">
    <property type="entry name" value="HAMP"/>
    <property type="match status" value="2"/>
</dbReference>
<evidence type="ECO:0000313" key="5">
    <source>
        <dbReference type="EMBL" id="EME58598.1"/>
    </source>
</evidence>
<dbReference type="PATRIC" id="fig|1284240.4.peg.3759"/>
<keyword evidence="3" id="KW-0472">Membrane</keyword>
<feature type="domain" description="HAMP" evidence="4">
    <location>
        <begin position="492"/>
        <end position="544"/>
    </location>
</feature>
<name>M2ZCI0_9PSEU</name>
<accession>M2ZCI0</accession>
<dbReference type="Pfam" id="PF00672">
    <property type="entry name" value="HAMP"/>
    <property type="match status" value="1"/>
</dbReference>
<dbReference type="GO" id="GO:0016020">
    <property type="term" value="C:membrane"/>
    <property type="evidence" value="ECO:0007669"/>
    <property type="project" value="InterPro"/>
</dbReference>
<reference evidence="5 6" key="1">
    <citation type="journal article" date="2013" name="Genome Announc.">
        <title>Draft Genome Sequence of Amycolatopsis decaplanina Strain DSM 44594T.</title>
        <authorList>
            <person name="Kaur N."/>
            <person name="Kumar S."/>
            <person name="Bala M."/>
            <person name="Raghava G.P."/>
            <person name="Mayilraj S."/>
        </authorList>
    </citation>
    <scope>NUCLEOTIDE SEQUENCE [LARGE SCALE GENOMIC DNA]</scope>
    <source>
        <strain evidence="5 6">DSM 44594</strain>
    </source>
</reference>
<evidence type="ECO:0000259" key="4">
    <source>
        <dbReference type="SMART" id="SM00304"/>
    </source>
</evidence>
<evidence type="ECO:0000256" key="2">
    <source>
        <dbReference type="ARBA" id="ARBA00022989"/>
    </source>
</evidence>